<dbReference type="Proteomes" id="UP000051295">
    <property type="component" value="Unassembled WGS sequence"/>
</dbReference>
<gene>
    <name evidence="1" type="ORF">XM53_16475</name>
</gene>
<evidence type="ECO:0000313" key="1">
    <source>
        <dbReference type="EMBL" id="KRS11530.1"/>
    </source>
</evidence>
<evidence type="ECO:0000313" key="2">
    <source>
        <dbReference type="Proteomes" id="UP000051295"/>
    </source>
</evidence>
<dbReference type="EMBL" id="LAXJ01000019">
    <property type="protein sequence ID" value="KRS11530.1"/>
    <property type="molecule type" value="Genomic_DNA"/>
</dbReference>
<organism evidence="1 2">
    <name type="scientific">Roseovarius atlanticus</name>
    <dbReference type="NCBI Taxonomy" id="1641875"/>
    <lineage>
        <taxon>Bacteria</taxon>
        <taxon>Pseudomonadati</taxon>
        <taxon>Pseudomonadota</taxon>
        <taxon>Alphaproteobacteria</taxon>
        <taxon>Rhodobacterales</taxon>
        <taxon>Roseobacteraceae</taxon>
        <taxon>Roseovarius</taxon>
    </lineage>
</organism>
<proteinExistence type="predicted"/>
<name>A0A0T5NRK3_9RHOB</name>
<dbReference type="RefSeq" id="WP_144435574.1">
    <property type="nucleotide sequence ID" value="NZ_LAXJ01000019.1"/>
</dbReference>
<dbReference type="PATRIC" id="fig|1641875.4.peg.1115"/>
<dbReference type="AlphaFoldDB" id="A0A0T5NRK3"/>
<accession>A0A0T5NRK3</accession>
<protein>
    <submittedName>
        <fullName evidence="1">Uncharacterized protein</fullName>
    </submittedName>
</protein>
<dbReference type="OrthoDB" id="8478699at2"/>
<reference evidence="1 2" key="1">
    <citation type="submission" date="2015-04" db="EMBL/GenBank/DDBJ databases">
        <title>The draft genome sequence of Roseovarius sp.R12b.</title>
        <authorList>
            <person name="Li G."/>
            <person name="Lai Q."/>
            <person name="Shao Z."/>
            <person name="Yan P."/>
        </authorList>
    </citation>
    <scope>NUCLEOTIDE SEQUENCE [LARGE SCALE GENOMIC DNA]</scope>
    <source>
        <strain evidence="1 2">R12B</strain>
    </source>
</reference>
<keyword evidence="2" id="KW-1185">Reference proteome</keyword>
<comment type="caution">
    <text evidence="1">The sequence shown here is derived from an EMBL/GenBank/DDBJ whole genome shotgun (WGS) entry which is preliminary data.</text>
</comment>
<sequence>MKGGGGLVNDNLSQLEALLTELPTALENQSLGEELARTVQVLQTAEQQALRIAALLSIVELLDYDSDIQTEYVEDVQDEARKVGLMLEQAETAEDLKLASSRYKNELSSAISNLDRDLRQHWRNFVLQEFRPLIDVGEMLRYLGGQDDLATELTNCGRSADEFQPRSDTTTFLEKVSSLVAKRDQLQHRRKAAFGEGEVGSFINALAENRATLDMVSDEVRSWLEEKGSLHRLRVTI</sequence>